<feature type="transmembrane region" description="Helical" evidence="2">
    <location>
        <begin position="6"/>
        <end position="23"/>
    </location>
</feature>
<evidence type="ECO:0000313" key="4">
    <source>
        <dbReference type="Proteomes" id="UP000640786"/>
    </source>
</evidence>
<dbReference type="Proteomes" id="UP000640786">
    <property type="component" value="Unassembled WGS sequence"/>
</dbReference>
<reference evidence="3 4" key="1">
    <citation type="submission" date="2020-08" db="EMBL/GenBank/DDBJ databases">
        <title>A Genomic Blueprint of the Chicken Gut Microbiome.</title>
        <authorList>
            <person name="Gilroy R."/>
            <person name="Ravi A."/>
            <person name="Getino M."/>
            <person name="Pursley I."/>
            <person name="Horton D.L."/>
            <person name="Alikhan N.-F."/>
            <person name="Baker D."/>
            <person name="Gharbi K."/>
            <person name="Hall N."/>
            <person name="Watson M."/>
            <person name="Adriaenssens E.M."/>
            <person name="Foster-Nyarko E."/>
            <person name="Jarju S."/>
            <person name="Secka A."/>
            <person name="Antonio M."/>
            <person name="Oren A."/>
            <person name="Chaudhuri R."/>
            <person name="La Ragione R.M."/>
            <person name="Hildebrand F."/>
            <person name="Pallen M.J."/>
        </authorList>
    </citation>
    <scope>NUCLEOTIDE SEQUENCE [LARGE SCALE GENOMIC DNA]</scope>
    <source>
        <strain evidence="3 4">Sa2BUA9</strain>
    </source>
</reference>
<proteinExistence type="predicted"/>
<evidence type="ECO:0000256" key="1">
    <source>
        <dbReference type="SAM" id="Coils"/>
    </source>
</evidence>
<organism evidence="3 4">
    <name type="scientific">Psychrobacillus faecigallinarum</name>
    <dbReference type="NCBI Taxonomy" id="2762235"/>
    <lineage>
        <taxon>Bacteria</taxon>
        <taxon>Bacillati</taxon>
        <taxon>Bacillota</taxon>
        <taxon>Bacilli</taxon>
        <taxon>Bacillales</taxon>
        <taxon>Bacillaceae</taxon>
        <taxon>Psychrobacillus</taxon>
    </lineage>
</organism>
<gene>
    <name evidence="3" type="ORF">H9650_00970</name>
</gene>
<comment type="caution">
    <text evidence="3">The sequence shown here is derived from an EMBL/GenBank/DDBJ whole genome shotgun (WGS) entry which is preliminary data.</text>
</comment>
<accession>A0ABR8R4F8</accession>
<keyword evidence="1" id="KW-0175">Coiled coil</keyword>
<keyword evidence="2" id="KW-1133">Transmembrane helix</keyword>
<protein>
    <submittedName>
        <fullName evidence="3">Uncharacterized protein</fullName>
    </submittedName>
</protein>
<dbReference type="RefSeq" id="WP_191696374.1">
    <property type="nucleotide sequence ID" value="NZ_JACSQO010000001.1"/>
</dbReference>
<sequence length="165" mass="18990">MTTIILTVLFLLQIISFYFIALLNMKISKYKGMEDKQEQMIKEIENSFSAYIAEIKDENDRLLHELKEQNNYSSEKKEVISIAKKEISSASNEESQSLIISRPLVSKQKAASSYVQSSNLPEKEIPITLKEKVLYYSEEGKNPTEIAKLLQIGKTEVELFLKFQD</sequence>
<dbReference type="EMBL" id="JACSQO010000001">
    <property type="protein sequence ID" value="MBD7942669.1"/>
    <property type="molecule type" value="Genomic_DNA"/>
</dbReference>
<evidence type="ECO:0000313" key="3">
    <source>
        <dbReference type="EMBL" id="MBD7942669.1"/>
    </source>
</evidence>
<name>A0ABR8R4F8_9BACI</name>
<keyword evidence="2" id="KW-0812">Transmembrane</keyword>
<feature type="coiled-coil region" evidence="1">
    <location>
        <begin position="41"/>
        <end position="72"/>
    </location>
</feature>
<keyword evidence="4" id="KW-1185">Reference proteome</keyword>
<evidence type="ECO:0000256" key="2">
    <source>
        <dbReference type="SAM" id="Phobius"/>
    </source>
</evidence>
<keyword evidence="2" id="KW-0472">Membrane</keyword>